<reference evidence="1 2" key="1">
    <citation type="journal article" date="2006" name="Nature">
        <title>Global trends of whole-genome duplications revealed by the ciliate Paramecium tetraurelia.</title>
        <authorList>
            <consortium name="Genoscope"/>
            <person name="Aury J.-M."/>
            <person name="Jaillon O."/>
            <person name="Duret L."/>
            <person name="Noel B."/>
            <person name="Jubin C."/>
            <person name="Porcel B.M."/>
            <person name="Segurens B."/>
            <person name="Daubin V."/>
            <person name="Anthouard V."/>
            <person name="Aiach N."/>
            <person name="Arnaiz O."/>
            <person name="Billaut A."/>
            <person name="Beisson J."/>
            <person name="Blanc I."/>
            <person name="Bouhouche K."/>
            <person name="Camara F."/>
            <person name="Duharcourt S."/>
            <person name="Guigo R."/>
            <person name="Gogendeau D."/>
            <person name="Katinka M."/>
            <person name="Keller A.-M."/>
            <person name="Kissmehl R."/>
            <person name="Klotz C."/>
            <person name="Koll F."/>
            <person name="Le Moue A."/>
            <person name="Lepere C."/>
            <person name="Malinsky S."/>
            <person name="Nowacki M."/>
            <person name="Nowak J.K."/>
            <person name="Plattner H."/>
            <person name="Poulain J."/>
            <person name="Ruiz F."/>
            <person name="Serrano V."/>
            <person name="Zagulski M."/>
            <person name="Dessen P."/>
            <person name="Betermier M."/>
            <person name="Weissenbach J."/>
            <person name="Scarpelli C."/>
            <person name="Schachter V."/>
            <person name="Sperling L."/>
            <person name="Meyer E."/>
            <person name="Cohen J."/>
            <person name="Wincker P."/>
        </authorList>
    </citation>
    <scope>NUCLEOTIDE SEQUENCE [LARGE SCALE GENOMIC DNA]</scope>
    <source>
        <strain evidence="1 2">Stock d4-2</strain>
    </source>
</reference>
<evidence type="ECO:0000313" key="2">
    <source>
        <dbReference type="Proteomes" id="UP000000600"/>
    </source>
</evidence>
<evidence type="ECO:0008006" key="3">
    <source>
        <dbReference type="Google" id="ProtNLM"/>
    </source>
</evidence>
<dbReference type="GeneID" id="5034114"/>
<name>A0DD15_PARTE</name>
<evidence type="ECO:0000313" key="1">
    <source>
        <dbReference type="EMBL" id="CAK80932.1"/>
    </source>
</evidence>
<accession>A0DD15</accession>
<dbReference type="Proteomes" id="UP000000600">
    <property type="component" value="Unassembled WGS sequence"/>
</dbReference>
<gene>
    <name evidence="1" type="ORF">GSPATT00015791001</name>
</gene>
<dbReference type="InParanoid" id="A0DD15"/>
<dbReference type="EMBL" id="CT868385">
    <property type="protein sequence ID" value="CAK80932.1"/>
    <property type="molecule type" value="Genomic_DNA"/>
</dbReference>
<proteinExistence type="predicted"/>
<dbReference type="KEGG" id="ptm:GSPATT00015791001"/>
<dbReference type="RefSeq" id="XP_001448329.1">
    <property type="nucleotide sequence ID" value="XM_001448292.1"/>
</dbReference>
<protein>
    <recommendedName>
        <fullName evidence="3">Transmembrane protein</fullName>
    </recommendedName>
</protein>
<organism evidence="1 2">
    <name type="scientific">Paramecium tetraurelia</name>
    <dbReference type="NCBI Taxonomy" id="5888"/>
    <lineage>
        <taxon>Eukaryota</taxon>
        <taxon>Sar</taxon>
        <taxon>Alveolata</taxon>
        <taxon>Ciliophora</taxon>
        <taxon>Intramacronucleata</taxon>
        <taxon>Oligohymenophorea</taxon>
        <taxon>Peniculida</taxon>
        <taxon>Parameciidae</taxon>
        <taxon>Paramecium</taxon>
    </lineage>
</organism>
<keyword evidence="2" id="KW-1185">Reference proteome</keyword>
<dbReference type="AlphaFoldDB" id="A0DD15"/>
<dbReference type="HOGENOM" id="CLU_1051533_0_0_1"/>
<sequence length="265" mass="31320">MNKLEYFKKFDIKLFLTAQINIQHYNHQCPIPNNLSKRFNHSNNNIQLMITQGCTINVLIIILQAQLSESETLDIDNKIQLLENNRNCYYLSHKVYLEFKDQINKISQQSNCILKIIFLILSTQKQVIYISIIAYNCSYHKLYQLNNTKQNMGLQIQNSSIICFFDFMNNLKRKIYKCKVLIDQFTKIWKQQQLDVYYTSLSTAPSNNKVPTGVAKWKYNYMKEKDLDISSCQKSLFIFHYLKIVINVMALRCTDDYALNKDNIL</sequence>